<dbReference type="RefSeq" id="WP_006287549.1">
    <property type="nucleotide sequence ID" value="NZ_BALG01000256.1"/>
</dbReference>
<dbReference type="Proteomes" id="UP000029453">
    <property type="component" value="Unassembled WGS sequence"/>
</dbReference>
<proteinExistence type="predicted"/>
<gene>
    <name evidence="1" type="ORF">PPOP_3235</name>
</gene>
<reference evidence="1 2" key="1">
    <citation type="submission" date="2012-10" db="EMBL/GenBank/DDBJ databases">
        <title>Draft Genome Sequence of Paenibacillus popilliae ATCC 14706T.</title>
        <authorList>
            <person name="Iiyama K."/>
            <person name="Mori K."/>
            <person name="Mon H."/>
            <person name="Chieda Y."/>
            <person name="Lee J.M."/>
            <person name="Kusakabe T."/>
            <person name="Tashiro K."/>
            <person name="Asano S."/>
            <person name="Yasunaga-Aoki C."/>
            <person name="Shimizu S."/>
        </authorList>
    </citation>
    <scope>NUCLEOTIDE SEQUENCE [LARGE SCALE GENOMIC DNA]</scope>
    <source>
        <strain evidence="1 2">ATCC 14706</strain>
    </source>
</reference>
<organism evidence="1 2">
    <name type="scientific">Paenibacillus popilliae ATCC 14706</name>
    <dbReference type="NCBI Taxonomy" id="1212764"/>
    <lineage>
        <taxon>Bacteria</taxon>
        <taxon>Bacillati</taxon>
        <taxon>Bacillota</taxon>
        <taxon>Bacilli</taxon>
        <taxon>Bacillales</taxon>
        <taxon>Paenibacillaceae</taxon>
        <taxon>Paenibacillus</taxon>
    </lineage>
</organism>
<evidence type="ECO:0000313" key="1">
    <source>
        <dbReference type="EMBL" id="GAC43835.1"/>
    </source>
</evidence>
<dbReference type="AlphaFoldDB" id="M9LKI9"/>
<sequence>MEGKIDVVASEMERKLLSILSTLREHCLVRIESEFLYNATLLNFPEECLETNILLGMKSLFEREILEEVSDGEMIECLVLASVRNGMTTCLYLIDRKIILWTKATGCVVYIADPQQVDVVRIACAAHNLVLCANG</sequence>
<protein>
    <submittedName>
        <fullName evidence="1">Predicted Fe-S-cluster redox enzyme</fullName>
    </submittedName>
</protein>
<name>M9LKI9_PAEPP</name>
<keyword evidence="2" id="KW-1185">Reference proteome</keyword>
<accession>M9LKI9</accession>
<comment type="caution">
    <text evidence="1">The sequence shown here is derived from an EMBL/GenBank/DDBJ whole genome shotgun (WGS) entry which is preliminary data.</text>
</comment>
<dbReference type="EMBL" id="BALG01000256">
    <property type="protein sequence ID" value="GAC43835.1"/>
    <property type="molecule type" value="Genomic_DNA"/>
</dbReference>
<evidence type="ECO:0000313" key="2">
    <source>
        <dbReference type="Proteomes" id="UP000029453"/>
    </source>
</evidence>